<name>A0A328Q3P2_9EURY</name>
<dbReference type="OMA" id="CPSHEYC"/>
<dbReference type="HAMAP" id="MF_00498">
    <property type="entry name" value="UPF0179"/>
    <property type="match status" value="1"/>
</dbReference>
<proteinExistence type="inferred from homology"/>
<protein>
    <recommendedName>
        <fullName evidence="2">UPF0179 protein CA615_04935</fullName>
    </recommendedName>
</protein>
<organism evidence="3 4">
    <name type="scientific">Methanosphaera stadtmanae</name>
    <dbReference type="NCBI Taxonomy" id="2317"/>
    <lineage>
        <taxon>Archaea</taxon>
        <taxon>Methanobacteriati</taxon>
        <taxon>Methanobacteriota</taxon>
        <taxon>Methanomada group</taxon>
        <taxon>Methanobacteria</taxon>
        <taxon>Methanobacteriales</taxon>
        <taxon>Methanobacteriaceae</taxon>
        <taxon>Methanosphaera</taxon>
    </lineage>
</organism>
<accession>A0A328Q3P2</accession>
<sequence>MITLIGTSLAKKGLVFIFYGGSSKCESCRFNRTCLNLEKGRKYIITNVKKVTHKCPLHKNGRVQTVEVEPATIRTAVETKKAYKGSTIIFRNPTCVCECENHDICYPEGLYNDDKCQIEEIGPELVCKNGRNLTEVILSH</sequence>
<evidence type="ECO:0000256" key="1">
    <source>
        <dbReference type="ARBA" id="ARBA00010824"/>
    </source>
</evidence>
<dbReference type="PANTHER" id="PTHR40699">
    <property type="entry name" value="UPF0179 PROTEIN MJ1627"/>
    <property type="match status" value="1"/>
</dbReference>
<dbReference type="PANTHER" id="PTHR40699:SF1">
    <property type="entry name" value="UPF0179 PROTEIN MJ1627"/>
    <property type="match status" value="1"/>
</dbReference>
<dbReference type="GeneID" id="3855277"/>
<comment type="caution">
    <text evidence="3">The sequence shown here is derived from an EMBL/GenBank/DDBJ whole genome shotgun (WGS) entry which is preliminary data.</text>
</comment>
<dbReference type="AlphaFoldDB" id="A0A328Q3P2"/>
<dbReference type="InterPro" id="IPR005369">
    <property type="entry name" value="UPF0179"/>
</dbReference>
<dbReference type="Proteomes" id="UP000248557">
    <property type="component" value="Unassembled WGS sequence"/>
</dbReference>
<reference evidence="3 4" key="1">
    <citation type="submission" date="2017-05" db="EMBL/GenBank/DDBJ databases">
        <title>Host range expansion of the Methanosphaera genus to humans and monogastric animals involves recent and extensive reduction in genome content.</title>
        <authorList>
            <person name="Hoedt E.C."/>
            <person name="Volmer J.G."/>
            <person name="Parks D.H."/>
            <person name="Rosewarne C.P."/>
            <person name="Denman S.E."/>
            <person name="Mcsweeney C.S."/>
            <person name="O Cuiv P."/>
            <person name="Hugenholtz P."/>
            <person name="Tyson G.W."/>
            <person name="Morrison M."/>
        </authorList>
    </citation>
    <scope>NUCLEOTIDE SEQUENCE [LARGE SCALE GENOMIC DNA]</scope>
    <source>
        <strain evidence="3 4">PA5</strain>
    </source>
</reference>
<gene>
    <name evidence="3" type="ORF">CA615_04935</name>
</gene>
<comment type="similarity">
    <text evidence="1 2">Belongs to the UPF0179 family.</text>
</comment>
<evidence type="ECO:0000313" key="3">
    <source>
        <dbReference type="EMBL" id="RAP02927.1"/>
    </source>
</evidence>
<dbReference type="Pfam" id="PF03684">
    <property type="entry name" value="UPF0179"/>
    <property type="match status" value="1"/>
</dbReference>
<dbReference type="RefSeq" id="WP_011406583.1">
    <property type="nucleotide sequence ID" value="NZ_CATZNA010000051.1"/>
</dbReference>
<evidence type="ECO:0000256" key="2">
    <source>
        <dbReference type="HAMAP-Rule" id="MF_00498"/>
    </source>
</evidence>
<dbReference type="EMBL" id="NGJK01000062">
    <property type="protein sequence ID" value="RAP02927.1"/>
    <property type="molecule type" value="Genomic_DNA"/>
</dbReference>
<evidence type="ECO:0000313" key="4">
    <source>
        <dbReference type="Proteomes" id="UP000248557"/>
    </source>
</evidence>
<dbReference type="PIRSF" id="PIRSF006595">
    <property type="entry name" value="UCP006595"/>
    <property type="match status" value="1"/>
</dbReference>